<organism evidence="1 2">
    <name type="scientific">Trypanosoma brucei equiperdum</name>
    <dbReference type="NCBI Taxonomy" id="630700"/>
    <lineage>
        <taxon>Eukaryota</taxon>
        <taxon>Discoba</taxon>
        <taxon>Euglenozoa</taxon>
        <taxon>Kinetoplastea</taxon>
        <taxon>Metakinetoplastina</taxon>
        <taxon>Trypanosomatida</taxon>
        <taxon>Trypanosomatidae</taxon>
        <taxon>Trypanosoma</taxon>
    </lineage>
</organism>
<evidence type="ECO:0000313" key="1">
    <source>
        <dbReference type="EMBL" id="RHW70281.1"/>
    </source>
</evidence>
<dbReference type="AlphaFoldDB" id="A0A3L6L404"/>
<accession>A0A3L6L404</accession>
<dbReference type="EMBL" id="QSBY01000009">
    <property type="protein sequence ID" value="RHW70281.1"/>
    <property type="molecule type" value="Genomic_DNA"/>
</dbReference>
<sequence length="61" mass="7340">MEVSNEDNLNIDGDDDDYYYYYHYGRNETEAPKSFVCVFFSLPILFLHSLRYGPPFFKRMV</sequence>
<gene>
    <name evidence="1" type="ORF">DPX39_090052500</name>
</gene>
<reference evidence="1 2" key="1">
    <citation type="submission" date="2018-09" db="EMBL/GenBank/DDBJ databases">
        <title>whole genome sequence of T. equiperdum IVM-t1 strain.</title>
        <authorList>
            <person name="Suganuma K."/>
        </authorList>
    </citation>
    <scope>NUCLEOTIDE SEQUENCE [LARGE SCALE GENOMIC DNA]</scope>
    <source>
        <strain evidence="1 2">IVM-t1</strain>
    </source>
</reference>
<comment type="caution">
    <text evidence="1">The sequence shown here is derived from an EMBL/GenBank/DDBJ whole genome shotgun (WGS) entry which is preliminary data.</text>
</comment>
<proteinExistence type="predicted"/>
<dbReference type="Proteomes" id="UP000266743">
    <property type="component" value="Chromosome 9"/>
</dbReference>
<evidence type="ECO:0000313" key="2">
    <source>
        <dbReference type="Proteomes" id="UP000266743"/>
    </source>
</evidence>
<protein>
    <submittedName>
        <fullName evidence="1">Uncharacterized protein</fullName>
    </submittedName>
</protein>
<name>A0A3L6L404_9TRYP</name>